<accession>A0A1U7HDV3</accession>
<evidence type="ECO:0000259" key="1">
    <source>
        <dbReference type="Pfam" id="PF00685"/>
    </source>
</evidence>
<dbReference type="Gene3D" id="3.40.50.300">
    <property type="entry name" value="P-loop containing nucleotide triphosphate hydrolases"/>
    <property type="match status" value="1"/>
</dbReference>
<comment type="caution">
    <text evidence="2">The sequence shown here is derived from an EMBL/GenBank/DDBJ whole genome shotgun (WGS) entry which is preliminary data.</text>
</comment>
<dbReference type="GO" id="GO:0008146">
    <property type="term" value="F:sulfotransferase activity"/>
    <property type="evidence" value="ECO:0007669"/>
    <property type="project" value="InterPro"/>
</dbReference>
<dbReference type="STRING" id="247279.NIES1031_21125"/>
<keyword evidence="3" id="KW-1185">Reference proteome</keyword>
<reference evidence="2 3" key="1">
    <citation type="submission" date="2016-11" db="EMBL/GenBank/DDBJ databases">
        <title>Draft Genome Sequences of Nine Cyanobacterial Strains from Diverse Habitats.</title>
        <authorList>
            <person name="Zhu T."/>
            <person name="Hou S."/>
            <person name="Lu X."/>
            <person name="Hess W.R."/>
        </authorList>
    </citation>
    <scope>NUCLEOTIDE SEQUENCE [LARGE SCALE GENOMIC DNA]</scope>
    <source>
        <strain evidence="2 3">5.2 s.c.1</strain>
    </source>
</reference>
<feature type="domain" description="Sulfotransferase" evidence="1">
    <location>
        <begin position="126"/>
        <end position="281"/>
    </location>
</feature>
<dbReference type="RefSeq" id="WP_073551422.1">
    <property type="nucleotide sequence ID" value="NZ_CAWMVK010000017.1"/>
</dbReference>
<dbReference type="EMBL" id="MRCC01000024">
    <property type="protein sequence ID" value="OKH21763.1"/>
    <property type="molecule type" value="Genomic_DNA"/>
</dbReference>
<protein>
    <recommendedName>
        <fullName evidence="1">Sulfotransferase domain-containing protein</fullName>
    </recommendedName>
</protein>
<evidence type="ECO:0000313" key="3">
    <source>
        <dbReference type="Proteomes" id="UP000185984"/>
    </source>
</evidence>
<name>A0A1U7HDV3_9CHRO</name>
<dbReference type="Pfam" id="PF00685">
    <property type="entry name" value="Sulfotransfer_1"/>
    <property type="match status" value="1"/>
</dbReference>
<proteinExistence type="predicted"/>
<dbReference type="InterPro" id="IPR027417">
    <property type="entry name" value="P-loop_NTPase"/>
</dbReference>
<dbReference type="Proteomes" id="UP000185984">
    <property type="component" value="Unassembled WGS sequence"/>
</dbReference>
<dbReference type="SUPFAM" id="SSF52540">
    <property type="entry name" value="P-loop containing nucleoside triphosphate hydrolases"/>
    <property type="match status" value="1"/>
</dbReference>
<evidence type="ECO:0000313" key="2">
    <source>
        <dbReference type="EMBL" id="OKH21763.1"/>
    </source>
</evidence>
<dbReference type="InterPro" id="IPR000863">
    <property type="entry name" value="Sulfotransferase_dom"/>
</dbReference>
<gene>
    <name evidence="2" type="ORF">NIES1031_21125</name>
</gene>
<dbReference type="AlphaFoldDB" id="A0A1U7HDV3"/>
<sequence length="290" mass="35098">MYLRQTIKTLLPNKIAKEIKENYKKNKVYSNEIKLLKGREISTSNQTSVLFFTTRKCASTYMNNCIRYLNEKYLHLMSVNLASYVWHYLNQEVYKVLEEKQAVAFRHNGILYSPLRQYVPINNLEKYCIVLMLRDPRDVIVSNYYSINYSHTLPINENQQKEFLQYRQRVQQQTVDEYVRERAERFHKIYSEYCHFLIKDRNIKWLRYEDFIQDFDLWVKQLGECFNIDIEEKDINALFELKGGNKKVEENKLNHIRKALPGDHKEKLKTETQDFLNKKFKDILLTLNYE</sequence>
<organism evidence="2 3">
    <name type="scientific">Chroogloeocystis siderophila 5.2 s.c.1</name>
    <dbReference type="NCBI Taxonomy" id="247279"/>
    <lineage>
        <taxon>Bacteria</taxon>
        <taxon>Bacillati</taxon>
        <taxon>Cyanobacteriota</taxon>
        <taxon>Cyanophyceae</taxon>
        <taxon>Oscillatoriophycideae</taxon>
        <taxon>Chroococcales</taxon>
        <taxon>Chroococcaceae</taxon>
        <taxon>Chroogloeocystis</taxon>
    </lineage>
</organism>